<evidence type="ECO:0000256" key="7">
    <source>
        <dbReference type="ARBA" id="ARBA00023128"/>
    </source>
</evidence>
<dbReference type="EMBL" id="DS016604">
    <property type="protein sequence ID" value="KOB87604.1"/>
    <property type="molecule type" value="Genomic_DNA"/>
</dbReference>
<keyword evidence="8 10" id="KW-0472">Membrane</keyword>
<gene>
    <name evidence="11" type="ORF">PFDG_03862</name>
</gene>
<comment type="subcellular location">
    <subcellularLocation>
        <location evidence="1 10">Mitochondrion inner membrane</location>
    </subcellularLocation>
</comment>
<keyword evidence="7 10" id="KW-0496">Mitochondrion</keyword>
<keyword evidence="4 10" id="KW-0479">Metal-binding</keyword>
<evidence type="ECO:0000256" key="8">
    <source>
        <dbReference type="ARBA" id="ARBA00023136"/>
    </source>
</evidence>
<dbReference type="Pfam" id="PF01265">
    <property type="entry name" value="Cyto_heme_lyase"/>
    <property type="match status" value="1"/>
</dbReference>
<reference evidence="12" key="2">
    <citation type="submission" date="2006-09" db="EMBL/GenBank/DDBJ databases">
        <title>The genome sequence of Plasmodium falciparum Dd2.</title>
        <authorList>
            <consortium name="The Broad Institute Genome Sequencing Platform"/>
            <person name="Birren B."/>
            <person name="Lander E."/>
            <person name="Galagan J."/>
            <person name="Nusbaum C."/>
            <person name="Devon K."/>
            <person name="Henn M."/>
            <person name="Jaffe D."/>
            <person name="Butler J."/>
            <person name="Alvarez P."/>
            <person name="Gnerre S."/>
            <person name="Grabherr M."/>
            <person name="Kleber M."/>
            <person name="Mauceli E."/>
            <person name="Brockman W."/>
            <person name="MacCallum I.A."/>
            <person name="Rounsley S."/>
            <person name="Young S."/>
            <person name="LaButti K."/>
            <person name="Pushparaj V."/>
            <person name="DeCaprio D."/>
            <person name="Crawford M."/>
            <person name="Koehrsen M."/>
            <person name="Engels R."/>
            <person name="Montgomery P."/>
            <person name="Pearson M."/>
            <person name="Howarth C."/>
            <person name="Larson L."/>
            <person name="Luoma S."/>
            <person name="White J."/>
            <person name="Kodira C."/>
            <person name="Zeng Q."/>
            <person name="O'Leary S."/>
            <person name="Yandava C."/>
            <person name="Alvarado L."/>
            <person name="Wirth D."/>
            <person name="Volkman S."/>
            <person name="Hartl D."/>
        </authorList>
    </citation>
    <scope>NUCLEOTIDE SEQUENCE [LARGE SCALE GENOMIC DNA]</scope>
</reference>
<keyword evidence="5 10" id="KW-0999">Mitochondrion inner membrane</keyword>
<dbReference type="GO" id="GO:0005743">
    <property type="term" value="C:mitochondrial inner membrane"/>
    <property type="evidence" value="ECO:0007669"/>
    <property type="project" value="UniProtKB-SubCell"/>
</dbReference>
<dbReference type="PANTHER" id="PTHR12743">
    <property type="entry name" value="CYTOCHROME C1 HEME LYASE"/>
    <property type="match status" value="1"/>
</dbReference>
<evidence type="ECO:0000313" key="12">
    <source>
        <dbReference type="Proteomes" id="UP000054282"/>
    </source>
</evidence>
<accession>A0A0L7M438</accession>
<dbReference type="OrthoDB" id="4243at2759"/>
<protein>
    <recommendedName>
        <fullName evidence="10">Holocytochrome c-type synthase</fullName>
        <ecNumber evidence="10">4.4.1.17</ecNumber>
    </recommendedName>
</protein>
<comment type="function">
    <text evidence="10">Lyase that catalyzes the covalent linking of the heme group to the cytochrome C apoprotein to produce the mature functional cytochrome.</text>
</comment>
<evidence type="ECO:0000256" key="2">
    <source>
        <dbReference type="ARBA" id="ARBA00007255"/>
    </source>
</evidence>
<dbReference type="GO" id="GO:0004408">
    <property type="term" value="F:holocytochrome-c synthase activity"/>
    <property type="evidence" value="ECO:0007669"/>
    <property type="project" value="UniProtKB-EC"/>
</dbReference>
<dbReference type="EC" id="4.4.1.17" evidence="10"/>
<dbReference type="GO" id="GO:0046872">
    <property type="term" value="F:metal ion binding"/>
    <property type="evidence" value="ECO:0007669"/>
    <property type="project" value="UniProtKB-KW"/>
</dbReference>
<evidence type="ECO:0000256" key="9">
    <source>
        <dbReference type="ARBA" id="ARBA00023239"/>
    </source>
</evidence>
<reference evidence="12" key="1">
    <citation type="submission" date="2006-09" db="EMBL/GenBank/DDBJ databases">
        <title>Annotation of Plasmodium falciparum Dd2.</title>
        <authorList>
            <consortium name="The Broad Institute Genome Sequencing Platform"/>
            <person name="Volkman S.K."/>
            <person name="Neafsey D.E."/>
            <person name="Dash A.P."/>
            <person name="Chitnis C.E."/>
            <person name="Hartl D.L."/>
            <person name="Young S.K."/>
            <person name="Zeng Q."/>
            <person name="Koehrsen M."/>
            <person name="Alvarado L."/>
            <person name="Berlin A."/>
            <person name="Borenstein D."/>
            <person name="Chapman S.B."/>
            <person name="Chen Z."/>
            <person name="Engels R."/>
            <person name="Freedman E."/>
            <person name="Gellesch M."/>
            <person name="Goldberg J."/>
            <person name="Griggs A."/>
            <person name="Gujja S."/>
            <person name="Heilman E.R."/>
            <person name="Heiman D.I."/>
            <person name="Howarth C."/>
            <person name="Jen D."/>
            <person name="Larson L."/>
            <person name="Mehta T."/>
            <person name="Neiman D."/>
            <person name="Park D."/>
            <person name="Pearson M."/>
            <person name="Roberts A."/>
            <person name="Saif S."/>
            <person name="Shea T."/>
            <person name="Shenoy N."/>
            <person name="Sisk P."/>
            <person name="Stolte C."/>
            <person name="Sykes S."/>
            <person name="Walk T."/>
            <person name="White J."/>
            <person name="Yandava C."/>
            <person name="Haas B."/>
            <person name="Henn M.R."/>
            <person name="Nusbaum C."/>
            <person name="Birren B."/>
        </authorList>
    </citation>
    <scope>NUCLEOTIDE SEQUENCE [LARGE SCALE GENOMIC DNA]</scope>
</reference>
<keyword evidence="9 10" id="KW-0456">Lyase</keyword>
<evidence type="ECO:0000256" key="4">
    <source>
        <dbReference type="ARBA" id="ARBA00022723"/>
    </source>
</evidence>
<proteinExistence type="inferred from homology"/>
<evidence type="ECO:0000256" key="3">
    <source>
        <dbReference type="ARBA" id="ARBA00022617"/>
    </source>
</evidence>
<keyword evidence="6 10" id="KW-0408">Iron</keyword>
<evidence type="ECO:0000256" key="1">
    <source>
        <dbReference type="ARBA" id="ARBA00004273"/>
    </source>
</evidence>
<comment type="catalytic activity">
    <reaction evidence="10">
        <text>holo-[cytochrome c] = apo-[cytochrome c] + heme b</text>
        <dbReference type="Rhea" id="RHEA:22648"/>
        <dbReference type="Rhea" id="RHEA-COMP:10725"/>
        <dbReference type="Rhea" id="RHEA-COMP:10726"/>
        <dbReference type="ChEBI" id="CHEBI:29950"/>
        <dbReference type="ChEBI" id="CHEBI:60344"/>
        <dbReference type="ChEBI" id="CHEBI:83739"/>
        <dbReference type="EC" id="4.4.1.17"/>
    </reaction>
</comment>
<name>A0A0L7M438_PLAF4</name>
<dbReference type="Proteomes" id="UP000054282">
    <property type="component" value="Unassembled WGS sequence"/>
</dbReference>
<dbReference type="AlphaFoldDB" id="A0A0L7M438"/>
<keyword evidence="3 10" id="KW-0349">Heme</keyword>
<organism evidence="11 12">
    <name type="scientific">Plasmodium falciparum (isolate Dd2)</name>
    <dbReference type="NCBI Taxonomy" id="57267"/>
    <lineage>
        <taxon>Eukaryota</taxon>
        <taxon>Sar</taxon>
        <taxon>Alveolata</taxon>
        <taxon>Apicomplexa</taxon>
        <taxon>Aconoidasida</taxon>
        <taxon>Haemosporida</taxon>
        <taxon>Plasmodiidae</taxon>
        <taxon>Plasmodium</taxon>
        <taxon>Plasmodium (Laverania)</taxon>
    </lineage>
</organism>
<evidence type="ECO:0000313" key="11">
    <source>
        <dbReference type="EMBL" id="KOB87604.1"/>
    </source>
</evidence>
<dbReference type="InterPro" id="IPR000511">
    <property type="entry name" value="Holocyt_c/c1_synthase"/>
</dbReference>
<dbReference type="KEGG" id="pfd:PFDG_03862"/>
<evidence type="ECO:0000256" key="5">
    <source>
        <dbReference type="ARBA" id="ARBA00022792"/>
    </source>
</evidence>
<dbReference type="PANTHER" id="PTHR12743:SF0">
    <property type="entry name" value="HOLOCYTOCHROME C-TYPE SYNTHASE"/>
    <property type="match status" value="1"/>
</dbReference>
<comment type="similarity">
    <text evidence="2 10">Belongs to the cytochrome c-type heme lyase family.</text>
</comment>
<evidence type="ECO:0000256" key="6">
    <source>
        <dbReference type="ARBA" id="ARBA00023004"/>
    </source>
</evidence>
<sequence length="100" mass="11929">MLSMKKTWNKIMKKEQKYFDICKEQKLIKFVGYPTKLSIKAFMLTLIGYNKPFDRHEWYIDRCGITIKYIIDYYEGKKEKIPAASIILVPDHTSSIKCNR</sequence>
<evidence type="ECO:0000256" key="10">
    <source>
        <dbReference type="RuleBase" id="RU363130"/>
    </source>
</evidence>